<organism evidence="2 3">
    <name type="scientific">Purpureocillium lilacinum</name>
    <name type="common">Paecilomyces lilacinus</name>
    <dbReference type="NCBI Taxonomy" id="33203"/>
    <lineage>
        <taxon>Eukaryota</taxon>
        <taxon>Fungi</taxon>
        <taxon>Dikarya</taxon>
        <taxon>Ascomycota</taxon>
        <taxon>Pezizomycotina</taxon>
        <taxon>Sordariomycetes</taxon>
        <taxon>Hypocreomycetidae</taxon>
        <taxon>Hypocreales</taxon>
        <taxon>Ophiocordycipitaceae</taxon>
        <taxon>Purpureocillium</taxon>
    </lineage>
</organism>
<sequence>MVEAGAARPFHFGVITAEEGWHPHTSTLAFRFPVKAPPSRHCSAPVANDVLRWERPALAASTPVHLLEGTTREALIWRRFASPPKLCSSIHRHAARRRHLRGLTRPLAAQLDFHDLADPGRWDAPQGVMEVASPRNSLRNGGNDSSFSSNSNSNDSRRAPSRAVFTTPRLPTELLLHVVECVLPANSRALLPPWHSSTRTLLSLTRVSRATYGHASKLLRQRCVYVDSGPRLAALLLCMPRLVPTLPPVLPALRNVTSLYLAPFGPSLDDQPTAVWVRELLCEVCETLRRLVVQMPFGSLDPLDDHLNVRRTLRQGFEQLTGLDEFVCLGEYPALSVPEAPTDVWRLWPGLRRLALHWLWWDVATLPELGHVVLARARRLGETNIKDEYFHKLPRGDARLGRRIRVVLLDAAWEVPELDTARWADVDPDGRMTVEVHEVPVPFYGDETPQELVTGWVKRGALDGSLWEWTGERVGP</sequence>
<comment type="caution">
    <text evidence="2">The sequence shown here is derived from an EMBL/GenBank/DDBJ whole genome shotgun (WGS) entry which is preliminary data.</text>
</comment>
<dbReference type="AlphaFoldDB" id="A0A2U3EIE8"/>
<evidence type="ECO:0000256" key="1">
    <source>
        <dbReference type="SAM" id="MobiDB-lite"/>
    </source>
</evidence>
<reference evidence="2 3" key="1">
    <citation type="journal article" date="2016" name="Front. Microbiol.">
        <title>Genome and transcriptome sequences reveal the specific parasitism of the nematophagous Purpureocillium lilacinum 36-1.</title>
        <authorList>
            <person name="Xie J."/>
            <person name="Li S."/>
            <person name="Mo C."/>
            <person name="Xiao X."/>
            <person name="Peng D."/>
            <person name="Wang G."/>
            <person name="Xiao Y."/>
        </authorList>
    </citation>
    <scope>NUCLEOTIDE SEQUENCE [LARGE SCALE GENOMIC DNA]</scope>
    <source>
        <strain evidence="2 3">36-1</strain>
    </source>
</reference>
<feature type="region of interest" description="Disordered" evidence="1">
    <location>
        <begin position="133"/>
        <end position="162"/>
    </location>
</feature>
<feature type="compositionally biased region" description="Low complexity" evidence="1">
    <location>
        <begin position="140"/>
        <end position="154"/>
    </location>
</feature>
<evidence type="ECO:0000313" key="3">
    <source>
        <dbReference type="Proteomes" id="UP000245956"/>
    </source>
</evidence>
<evidence type="ECO:0000313" key="2">
    <source>
        <dbReference type="EMBL" id="PWI74252.1"/>
    </source>
</evidence>
<protein>
    <submittedName>
        <fullName evidence="2">Uncharacterized protein</fullName>
    </submittedName>
</protein>
<accession>A0A2U3EIE8</accession>
<proteinExistence type="predicted"/>
<dbReference type="EMBL" id="LCWV01000003">
    <property type="protein sequence ID" value="PWI74252.1"/>
    <property type="molecule type" value="Genomic_DNA"/>
</dbReference>
<name>A0A2U3EIE8_PURLI</name>
<dbReference type="Proteomes" id="UP000245956">
    <property type="component" value="Unassembled WGS sequence"/>
</dbReference>
<gene>
    <name evidence="2" type="ORF">PCL_07566</name>
</gene>